<evidence type="ECO:0000256" key="1">
    <source>
        <dbReference type="SAM" id="MobiDB-lite"/>
    </source>
</evidence>
<organism evidence="2 3">
    <name type="scientific">Jeotgalibacillus alimentarius</name>
    <dbReference type="NCBI Taxonomy" id="135826"/>
    <lineage>
        <taxon>Bacteria</taxon>
        <taxon>Bacillati</taxon>
        <taxon>Bacillota</taxon>
        <taxon>Bacilli</taxon>
        <taxon>Bacillales</taxon>
        <taxon>Caryophanaceae</taxon>
        <taxon>Jeotgalibacillus</taxon>
    </lineage>
</organism>
<dbReference type="SMART" id="SM01234">
    <property type="entry name" value="Haemolytic"/>
    <property type="match status" value="1"/>
</dbReference>
<dbReference type="AlphaFoldDB" id="A0A0C2RAI0"/>
<protein>
    <recommendedName>
        <fullName evidence="4">Protein YidD</fullName>
    </recommendedName>
</protein>
<keyword evidence="3" id="KW-1185">Reference proteome</keyword>
<feature type="region of interest" description="Disordered" evidence="1">
    <location>
        <begin position="25"/>
        <end position="45"/>
    </location>
</feature>
<dbReference type="InterPro" id="IPR002696">
    <property type="entry name" value="Membr_insert_effic_factor_YidD"/>
</dbReference>
<evidence type="ECO:0000313" key="3">
    <source>
        <dbReference type="Proteomes" id="UP000031950"/>
    </source>
</evidence>
<gene>
    <name evidence="2" type="ORF">KP77_24250</name>
</gene>
<dbReference type="Pfam" id="PF01809">
    <property type="entry name" value="YidD"/>
    <property type="match status" value="1"/>
</dbReference>
<dbReference type="EMBL" id="JXRQ01000022">
    <property type="protein sequence ID" value="KIL47320.1"/>
    <property type="molecule type" value="Genomic_DNA"/>
</dbReference>
<dbReference type="STRING" id="135826.KP77_24250"/>
<accession>A0A0C2RAI0</accession>
<dbReference type="Proteomes" id="UP000031950">
    <property type="component" value="Unassembled WGS sequence"/>
</dbReference>
<dbReference type="PATRIC" id="fig|135826.4.peg.2416"/>
<evidence type="ECO:0008006" key="4">
    <source>
        <dbReference type="Google" id="ProtNLM"/>
    </source>
</evidence>
<name>A0A0C2RAI0_9BACL</name>
<proteinExistence type="predicted"/>
<reference evidence="2 3" key="1">
    <citation type="submission" date="2015-01" db="EMBL/GenBank/DDBJ databases">
        <title>Genome sequence of Jeotgalibacillus alimentarius.</title>
        <authorList>
            <person name="Goh K.M."/>
            <person name="Chan K.-G."/>
            <person name="Yaakop A.S."/>
            <person name="Ee R."/>
            <person name="Gan H.M."/>
            <person name="Chan C.S."/>
        </authorList>
    </citation>
    <scope>NUCLEOTIDE SEQUENCE [LARGE SCALE GENOMIC DNA]</scope>
    <source>
        <strain evidence="2 3">YKJ-13</strain>
    </source>
</reference>
<sequence length="45" mass="4896">MEAIQKHGAFKGGLMTAIRISKCHPLHPGGVDQVPEKWPSGRKNS</sequence>
<evidence type="ECO:0000313" key="2">
    <source>
        <dbReference type="EMBL" id="KIL47320.1"/>
    </source>
</evidence>
<comment type="caution">
    <text evidence="2">The sequence shown here is derived from an EMBL/GenBank/DDBJ whole genome shotgun (WGS) entry which is preliminary data.</text>
</comment>